<evidence type="ECO:0000256" key="5">
    <source>
        <dbReference type="ARBA" id="ARBA00023136"/>
    </source>
</evidence>
<evidence type="ECO:0000313" key="8">
    <source>
        <dbReference type="EMBL" id="CAF2900179.1"/>
    </source>
</evidence>
<dbReference type="PANTHER" id="PTHR22780">
    <property type="entry name" value="ADAPTIN, ALPHA/GAMMA/EPSILON"/>
    <property type="match status" value="1"/>
</dbReference>
<dbReference type="InterPro" id="IPR013041">
    <property type="entry name" value="Clathrin_app_Ig-like_sf"/>
</dbReference>
<dbReference type="Pfam" id="PF01602">
    <property type="entry name" value="Adaptin_N"/>
    <property type="match status" value="1"/>
</dbReference>
<dbReference type="InterPro" id="IPR011989">
    <property type="entry name" value="ARM-like"/>
</dbReference>
<dbReference type="Proteomes" id="UP000675881">
    <property type="component" value="Chromosome 3"/>
</dbReference>
<dbReference type="InterPro" id="IPR050840">
    <property type="entry name" value="Adaptor_Complx_Large_Subunit"/>
</dbReference>
<gene>
    <name evidence="8" type="ORF">LSAA_8164</name>
</gene>
<dbReference type="SUPFAM" id="SSF48371">
    <property type="entry name" value="ARM repeat"/>
    <property type="match status" value="1"/>
</dbReference>
<dbReference type="InterPro" id="IPR002553">
    <property type="entry name" value="Clathrin/coatomer_adapt-like_N"/>
</dbReference>
<evidence type="ECO:0000256" key="1">
    <source>
        <dbReference type="ARBA" id="ARBA00004555"/>
    </source>
</evidence>
<dbReference type="AlphaFoldDB" id="A0A7R8CQY3"/>
<dbReference type="SUPFAM" id="SSF49348">
    <property type="entry name" value="Clathrin adaptor appendage domain"/>
    <property type="match status" value="1"/>
</dbReference>
<dbReference type="InterPro" id="IPR008152">
    <property type="entry name" value="Clathrin_a/b/g-adaptin_app_Ig"/>
</dbReference>
<evidence type="ECO:0000256" key="2">
    <source>
        <dbReference type="ARBA" id="ARBA00022448"/>
    </source>
</evidence>
<feature type="compositionally biased region" description="Low complexity" evidence="7">
    <location>
        <begin position="243"/>
        <end position="261"/>
    </location>
</feature>
<sequence>MELCFALINGSTYKSMMKELLSFLHTAEPEFKTKCSSSIFISAERYSPNKRNHIDTLIEVLKAAGNYVRDDVVFSSIQLVSGNPNHQAYAVKEIWKALKETEVLSEKQPLVQVSCWCIGEYGGSLCNEGEESRVREEDILDVYHKILWSFNNSLTTKQYALMSIAKLSTRLPKSITPKIQEIVDTFGCHMEVDLQQRGVEFSRLFREHNNLRPAILESMPPLERDSSMYAVDMSEPSNSASTNGLTETTAANNNNNNINNSNESGSLLVDLIDGNQPSSLGGESTLLDLIGATNVNNSAPPPLSTGGQDSLLDLLGDIDFKGHSNIPAPMPNSVQPISNGTSSGLDDLLGDLTSISVTETSNTTISSKVNNIPSITVYEKADLKVVFNFEKLSSTHTRMTATATNSSSSPISDYVFF</sequence>
<dbReference type="PROSITE" id="PS50180">
    <property type="entry name" value="GAE"/>
    <property type="match status" value="1"/>
</dbReference>
<evidence type="ECO:0000256" key="3">
    <source>
        <dbReference type="ARBA" id="ARBA00022927"/>
    </source>
</evidence>
<reference evidence="8" key="1">
    <citation type="submission" date="2021-02" db="EMBL/GenBank/DDBJ databases">
        <authorList>
            <person name="Bekaert M."/>
        </authorList>
    </citation>
    <scope>NUCLEOTIDE SEQUENCE</scope>
    <source>
        <strain evidence="8">IoA-00</strain>
    </source>
</reference>
<evidence type="ECO:0000256" key="7">
    <source>
        <dbReference type="SAM" id="MobiDB-lite"/>
    </source>
</evidence>
<evidence type="ECO:0000256" key="6">
    <source>
        <dbReference type="ARBA" id="ARBA00029433"/>
    </source>
</evidence>
<dbReference type="Pfam" id="PF02883">
    <property type="entry name" value="Alpha_adaptinC2"/>
    <property type="match status" value="1"/>
</dbReference>
<dbReference type="OrthoDB" id="28053at2759"/>
<dbReference type="GO" id="GO:0030117">
    <property type="term" value="C:membrane coat"/>
    <property type="evidence" value="ECO:0007669"/>
    <property type="project" value="InterPro"/>
</dbReference>
<keyword evidence="9" id="KW-1185">Reference proteome</keyword>
<accession>A0A7R8CQY3</accession>
<keyword evidence="3" id="KW-0653">Protein transport</keyword>
<keyword evidence="5" id="KW-0472">Membrane</keyword>
<dbReference type="GO" id="GO:0006886">
    <property type="term" value="P:intracellular protein transport"/>
    <property type="evidence" value="ECO:0007669"/>
    <property type="project" value="InterPro"/>
</dbReference>
<keyword evidence="4" id="KW-0333">Golgi apparatus</keyword>
<dbReference type="InterPro" id="IPR016024">
    <property type="entry name" value="ARM-type_fold"/>
</dbReference>
<evidence type="ECO:0000313" key="9">
    <source>
        <dbReference type="Proteomes" id="UP000675881"/>
    </source>
</evidence>
<dbReference type="GO" id="GO:0005794">
    <property type="term" value="C:Golgi apparatus"/>
    <property type="evidence" value="ECO:0007669"/>
    <property type="project" value="UniProtKB-SubCell"/>
</dbReference>
<protein>
    <submittedName>
        <fullName evidence="8">AP1G1</fullName>
    </submittedName>
</protein>
<dbReference type="EMBL" id="HG994582">
    <property type="protein sequence ID" value="CAF2900179.1"/>
    <property type="molecule type" value="Genomic_DNA"/>
</dbReference>
<dbReference type="Gene3D" id="1.25.10.10">
    <property type="entry name" value="Leucine-rich Repeat Variant"/>
    <property type="match status" value="1"/>
</dbReference>
<evidence type="ECO:0000256" key="4">
    <source>
        <dbReference type="ARBA" id="ARBA00023034"/>
    </source>
</evidence>
<dbReference type="GO" id="GO:0016192">
    <property type="term" value="P:vesicle-mediated transport"/>
    <property type="evidence" value="ECO:0007669"/>
    <property type="project" value="InterPro"/>
</dbReference>
<feature type="region of interest" description="Disordered" evidence="7">
    <location>
        <begin position="234"/>
        <end position="261"/>
    </location>
</feature>
<dbReference type="Gene3D" id="2.60.40.1230">
    <property type="match status" value="1"/>
</dbReference>
<name>A0A7R8CQY3_LEPSM</name>
<dbReference type="InterPro" id="IPR008153">
    <property type="entry name" value="GAE_dom"/>
</dbReference>
<proteinExistence type="predicted"/>
<organism evidence="8 9">
    <name type="scientific">Lepeophtheirus salmonis</name>
    <name type="common">Salmon louse</name>
    <name type="synonym">Caligus salmonis</name>
    <dbReference type="NCBI Taxonomy" id="72036"/>
    <lineage>
        <taxon>Eukaryota</taxon>
        <taxon>Metazoa</taxon>
        <taxon>Ecdysozoa</taxon>
        <taxon>Arthropoda</taxon>
        <taxon>Crustacea</taxon>
        <taxon>Multicrustacea</taxon>
        <taxon>Hexanauplia</taxon>
        <taxon>Copepoda</taxon>
        <taxon>Siphonostomatoida</taxon>
        <taxon>Caligidae</taxon>
        <taxon>Lepeophtheirus</taxon>
    </lineage>
</organism>
<comment type="subcellular location">
    <subcellularLocation>
        <location evidence="6">Endomembrane system</location>
        <topology evidence="6">Peripheral membrane protein</topology>
        <orientation evidence="6">Cytoplasmic side</orientation>
    </subcellularLocation>
    <subcellularLocation>
        <location evidence="1">Golgi apparatus</location>
    </subcellularLocation>
</comment>
<keyword evidence="2" id="KW-0813">Transport</keyword>